<organism evidence="1 2">
    <name type="scientific">Trichonephila inaurata madagascariensis</name>
    <dbReference type="NCBI Taxonomy" id="2747483"/>
    <lineage>
        <taxon>Eukaryota</taxon>
        <taxon>Metazoa</taxon>
        <taxon>Ecdysozoa</taxon>
        <taxon>Arthropoda</taxon>
        <taxon>Chelicerata</taxon>
        <taxon>Arachnida</taxon>
        <taxon>Araneae</taxon>
        <taxon>Araneomorphae</taxon>
        <taxon>Entelegynae</taxon>
        <taxon>Araneoidea</taxon>
        <taxon>Nephilidae</taxon>
        <taxon>Trichonephila</taxon>
        <taxon>Trichonephila inaurata</taxon>
    </lineage>
</organism>
<protein>
    <submittedName>
        <fullName evidence="1">Uncharacterized protein</fullName>
    </submittedName>
</protein>
<reference evidence="1" key="1">
    <citation type="submission" date="2020-08" db="EMBL/GenBank/DDBJ databases">
        <title>Multicomponent nature underlies the extraordinary mechanical properties of spider dragline silk.</title>
        <authorList>
            <person name="Kono N."/>
            <person name="Nakamura H."/>
            <person name="Mori M."/>
            <person name="Yoshida Y."/>
            <person name="Ohtoshi R."/>
            <person name="Malay A.D."/>
            <person name="Moran D.A.P."/>
            <person name="Tomita M."/>
            <person name="Numata K."/>
            <person name="Arakawa K."/>
        </authorList>
    </citation>
    <scope>NUCLEOTIDE SEQUENCE</scope>
</reference>
<dbReference type="GO" id="GO:0003676">
    <property type="term" value="F:nucleic acid binding"/>
    <property type="evidence" value="ECO:0007669"/>
    <property type="project" value="InterPro"/>
</dbReference>
<accession>A0A8X7C482</accession>
<dbReference type="OrthoDB" id="6437576at2759"/>
<dbReference type="EMBL" id="BMAV01011028">
    <property type="protein sequence ID" value="GFY56551.1"/>
    <property type="molecule type" value="Genomic_DNA"/>
</dbReference>
<name>A0A8X7C482_9ARAC</name>
<dbReference type="Gene3D" id="3.30.420.10">
    <property type="entry name" value="Ribonuclease H-like superfamily/Ribonuclease H"/>
    <property type="match status" value="1"/>
</dbReference>
<evidence type="ECO:0000313" key="1">
    <source>
        <dbReference type="EMBL" id="GFY56551.1"/>
    </source>
</evidence>
<proteinExistence type="predicted"/>
<gene>
    <name evidence="1" type="ORF">TNIN_371321</name>
</gene>
<comment type="caution">
    <text evidence="1">The sequence shown here is derived from an EMBL/GenBank/DDBJ whole genome shotgun (WGS) entry which is preliminary data.</text>
</comment>
<dbReference type="Proteomes" id="UP000886998">
    <property type="component" value="Unassembled WGS sequence"/>
</dbReference>
<dbReference type="AlphaFoldDB" id="A0A8X7C482"/>
<sequence>MFLIINVPLFPRKTPGNTNFNLNLLQPFSKKEDTNALKQKGIATIEWLSQEKQAVAFTDGSSNKCLKKCEIGILLLFPEGGQREHIFNNSVIPSNFTSELLAIRKTLIYMSDAQAIDTIEGLIIFSDSTMPS</sequence>
<dbReference type="InterPro" id="IPR036397">
    <property type="entry name" value="RNaseH_sf"/>
</dbReference>
<evidence type="ECO:0000313" key="2">
    <source>
        <dbReference type="Proteomes" id="UP000886998"/>
    </source>
</evidence>
<keyword evidence="2" id="KW-1185">Reference proteome</keyword>